<evidence type="ECO:0000256" key="4">
    <source>
        <dbReference type="ARBA" id="ARBA00022695"/>
    </source>
</evidence>
<dbReference type="Proteomes" id="UP000700908">
    <property type="component" value="Unassembled WGS sequence"/>
</dbReference>
<sequence length="325" mass="36039">MSASAKQLLPVYLALGPDEPKRDRVLSKMRERLAQTGMADFNIDERDMQKDQAVDDLISSLNTLPMGAAFRLVILTGCDRLTKAVSEPIVSYLHDPSPTTVLLLTADKLAKNTRLYKAIAAAGKDAIIDCSQKSARELPTYLVRMAQGMGHRLSLPAAEALIDRAGDNMRLLRNEISRLAAQLQGRPIELEDVERLVVRTAEAKPWALLDAVAARDLPRALEMLALQPERSEIRIYALVVGRIRELLVAQALDARGQGRSLAQALKVQEWQVRNHLRWARAYTTDELIAALDAAAELEQALKGSRDSQVALRLWISQTILGMHRS</sequence>
<dbReference type="EMBL" id="JAIMFO010000007">
    <property type="protein sequence ID" value="MBY4797966.1"/>
    <property type="molecule type" value="Genomic_DNA"/>
</dbReference>
<dbReference type="SUPFAM" id="SSF48019">
    <property type="entry name" value="post-AAA+ oligomerization domain-like"/>
    <property type="match status" value="1"/>
</dbReference>
<keyword evidence="3 11" id="KW-0808">Transferase</keyword>
<evidence type="ECO:0000256" key="8">
    <source>
        <dbReference type="ARBA" id="ARBA00049244"/>
    </source>
</evidence>
<dbReference type="PANTHER" id="PTHR34388">
    <property type="entry name" value="DNA POLYMERASE III SUBUNIT DELTA"/>
    <property type="match status" value="1"/>
</dbReference>
<dbReference type="NCBIfam" id="TIGR01128">
    <property type="entry name" value="holA"/>
    <property type="match status" value="1"/>
</dbReference>
<dbReference type="GO" id="GO:0003887">
    <property type="term" value="F:DNA-directed DNA polymerase activity"/>
    <property type="evidence" value="ECO:0007669"/>
    <property type="project" value="UniProtKB-EC"/>
</dbReference>
<proteinExistence type="inferred from homology"/>
<dbReference type="InterPro" id="IPR005790">
    <property type="entry name" value="DNA_polIII_delta"/>
</dbReference>
<comment type="caution">
    <text evidence="11">The sequence shown here is derived from an EMBL/GenBank/DDBJ whole genome shotgun (WGS) entry which is preliminary data.</text>
</comment>
<keyword evidence="4 11" id="KW-0548">Nucleotidyltransferase</keyword>
<name>A0ABS7MKR8_9ACTN</name>
<dbReference type="SUPFAM" id="SSF52540">
    <property type="entry name" value="P-loop containing nucleoside triphosphate hydrolases"/>
    <property type="match status" value="1"/>
</dbReference>
<dbReference type="PANTHER" id="PTHR34388:SF1">
    <property type="entry name" value="DNA POLYMERASE III SUBUNIT DELTA"/>
    <property type="match status" value="1"/>
</dbReference>
<keyword evidence="5" id="KW-0235">DNA replication</keyword>
<evidence type="ECO:0000256" key="3">
    <source>
        <dbReference type="ARBA" id="ARBA00022679"/>
    </source>
</evidence>
<organism evidence="11 12">
    <name type="scientific">Collinsella ureilytica</name>
    <dbReference type="NCBI Taxonomy" id="2869515"/>
    <lineage>
        <taxon>Bacteria</taxon>
        <taxon>Bacillati</taxon>
        <taxon>Actinomycetota</taxon>
        <taxon>Coriobacteriia</taxon>
        <taxon>Coriobacteriales</taxon>
        <taxon>Coriobacteriaceae</taxon>
        <taxon>Collinsella</taxon>
    </lineage>
</organism>
<feature type="domain" description="DNA polymerase III delta N-terminal" evidence="9">
    <location>
        <begin position="27"/>
        <end position="121"/>
    </location>
</feature>
<reference evidence="11 12" key="1">
    <citation type="submission" date="2021-08" db="EMBL/GenBank/DDBJ databases">
        <title>Collinsella faecalis sp. nov. isolated from swine faeces.</title>
        <authorList>
            <person name="Oh B.S."/>
            <person name="Lee J.H."/>
        </authorList>
    </citation>
    <scope>NUCLEOTIDE SEQUENCE [LARGE SCALE GENOMIC DNA]</scope>
    <source>
        <strain evidence="11 12">AGMB00827</strain>
    </source>
</reference>
<dbReference type="RefSeq" id="WP_222199687.1">
    <property type="nucleotide sequence ID" value="NZ_JAIMFO010000007.1"/>
</dbReference>
<dbReference type="InterPro" id="IPR027417">
    <property type="entry name" value="P-loop_NTPase"/>
</dbReference>
<evidence type="ECO:0000256" key="6">
    <source>
        <dbReference type="ARBA" id="ARBA00022932"/>
    </source>
</evidence>
<dbReference type="Pfam" id="PF06144">
    <property type="entry name" value="DNA_pol3_delta"/>
    <property type="match status" value="1"/>
</dbReference>
<evidence type="ECO:0000256" key="2">
    <source>
        <dbReference type="ARBA" id="ARBA00017703"/>
    </source>
</evidence>
<dbReference type="InterPro" id="IPR008921">
    <property type="entry name" value="DNA_pol3_clamp-load_cplx_C"/>
</dbReference>
<dbReference type="Gene3D" id="1.20.272.10">
    <property type="match status" value="1"/>
</dbReference>
<gene>
    <name evidence="11" type="primary">holA</name>
    <name evidence="11" type="ORF">K6V98_06355</name>
</gene>
<evidence type="ECO:0000256" key="5">
    <source>
        <dbReference type="ARBA" id="ARBA00022705"/>
    </source>
</evidence>
<evidence type="ECO:0000313" key="12">
    <source>
        <dbReference type="Proteomes" id="UP000700908"/>
    </source>
</evidence>
<dbReference type="Gene3D" id="3.40.50.300">
    <property type="entry name" value="P-loop containing nucleotide triphosphate hydrolases"/>
    <property type="match status" value="1"/>
</dbReference>
<dbReference type="InterPro" id="IPR048466">
    <property type="entry name" value="DNA_pol3_delta-like_C"/>
</dbReference>
<accession>A0ABS7MKR8</accession>
<keyword evidence="6" id="KW-0239">DNA-directed DNA polymerase</keyword>
<evidence type="ECO:0000256" key="1">
    <source>
        <dbReference type="ARBA" id="ARBA00012417"/>
    </source>
</evidence>
<dbReference type="InterPro" id="IPR010372">
    <property type="entry name" value="DNA_pol3_delta_N"/>
</dbReference>
<evidence type="ECO:0000259" key="10">
    <source>
        <dbReference type="Pfam" id="PF21694"/>
    </source>
</evidence>
<dbReference type="Gene3D" id="1.10.8.60">
    <property type="match status" value="1"/>
</dbReference>
<keyword evidence="12" id="KW-1185">Reference proteome</keyword>
<evidence type="ECO:0000259" key="9">
    <source>
        <dbReference type="Pfam" id="PF06144"/>
    </source>
</evidence>
<evidence type="ECO:0000313" key="11">
    <source>
        <dbReference type="EMBL" id="MBY4797966.1"/>
    </source>
</evidence>
<comment type="similarity">
    <text evidence="7">Belongs to the DNA polymerase HolA subunit family.</text>
</comment>
<evidence type="ECO:0000256" key="7">
    <source>
        <dbReference type="ARBA" id="ARBA00034754"/>
    </source>
</evidence>
<feature type="domain" description="DNA polymerase III delta subunit-like C-terminal" evidence="10">
    <location>
        <begin position="206"/>
        <end position="316"/>
    </location>
</feature>
<comment type="catalytic activity">
    <reaction evidence="8">
        <text>DNA(n) + a 2'-deoxyribonucleoside 5'-triphosphate = DNA(n+1) + diphosphate</text>
        <dbReference type="Rhea" id="RHEA:22508"/>
        <dbReference type="Rhea" id="RHEA-COMP:17339"/>
        <dbReference type="Rhea" id="RHEA-COMP:17340"/>
        <dbReference type="ChEBI" id="CHEBI:33019"/>
        <dbReference type="ChEBI" id="CHEBI:61560"/>
        <dbReference type="ChEBI" id="CHEBI:173112"/>
        <dbReference type="EC" id="2.7.7.7"/>
    </reaction>
</comment>
<dbReference type="Pfam" id="PF21694">
    <property type="entry name" value="DNA_pol3_delta_C"/>
    <property type="match status" value="1"/>
</dbReference>
<dbReference type="EC" id="2.7.7.7" evidence="1"/>
<protein>
    <recommendedName>
        <fullName evidence="2">DNA polymerase III subunit delta</fullName>
        <ecNumber evidence="1">2.7.7.7</ecNumber>
    </recommendedName>
</protein>